<evidence type="ECO:0000256" key="13">
    <source>
        <dbReference type="HAMAP-Rule" id="MF_00969"/>
    </source>
</evidence>
<evidence type="ECO:0000256" key="2">
    <source>
        <dbReference type="ARBA" id="ARBA00022490"/>
    </source>
</evidence>
<dbReference type="PROSITE" id="PS51192">
    <property type="entry name" value="HELICASE_ATP_BIND_1"/>
    <property type="match status" value="1"/>
</dbReference>
<dbReference type="PROSITE" id="PS51194">
    <property type="entry name" value="HELICASE_CTER"/>
    <property type="match status" value="1"/>
</dbReference>
<dbReference type="Pfam" id="PF00271">
    <property type="entry name" value="Helicase_C"/>
    <property type="match status" value="1"/>
</dbReference>
<protein>
    <recommendedName>
        <fullName evidence="12 13">Transcription-repair-coupling factor</fullName>
        <shortName evidence="13">TRCF</shortName>
        <ecNumber evidence="13">3.6.4.-</ecNumber>
    </recommendedName>
</protein>
<keyword evidence="6" id="KW-0347">Helicase</keyword>
<dbReference type="InterPro" id="IPR027417">
    <property type="entry name" value="P-loop_NTPase"/>
</dbReference>
<dbReference type="InterPro" id="IPR003711">
    <property type="entry name" value="CarD-like/TRCF_RID"/>
</dbReference>
<dbReference type="HAMAP" id="MF_00969">
    <property type="entry name" value="TRCF"/>
    <property type="match status" value="1"/>
</dbReference>
<keyword evidence="2 13" id="KW-0963">Cytoplasm</keyword>
<dbReference type="SMART" id="SM00487">
    <property type="entry name" value="DEXDc"/>
    <property type="match status" value="1"/>
</dbReference>
<keyword evidence="5 13" id="KW-0378">Hydrolase</keyword>
<keyword evidence="4 13" id="KW-0227">DNA damage</keyword>
<dbReference type="InterPro" id="IPR005118">
    <property type="entry name" value="TRCF_C"/>
</dbReference>
<dbReference type="InterPro" id="IPR004576">
    <property type="entry name" value="Mfd"/>
</dbReference>
<feature type="domain" description="Helicase C-terminal" evidence="15">
    <location>
        <begin position="828"/>
        <end position="982"/>
    </location>
</feature>
<evidence type="ECO:0000256" key="11">
    <source>
        <dbReference type="ARBA" id="ARBA00061399"/>
    </source>
</evidence>
<dbReference type="RefSeq" id="WP_144234641.1">
    <property type="nucleotide sequence ID" value="NZ_QMIF01000003.1"/>
</dbReference>
<dbReference type="FunFam" id="3.40.50.300:FF:000546">
    <property type="entry name" value="Transcription-repair-coupling factor"/>
    <property type="match status" value="1"/>
</dbReference>
<dbReference type="PANTHER" id="PTHR47964">
    <property type="entry name" value="ATP-DEPENDENT DNA HELICASE HOMOLOG RECG, CHLOROPLASTIC"/>
    <property type="match status" value="1"/>
</dbReference>
<dbReference type="SMART" id="SM00982">
    <property type="entry name" value="TRCF"/>
    <property type="match status" value="1"/>
</dbReference>
<evidence type="ECO:0000256" key="6">
    <source>
        <dbReference type="ARBA" id="ARBA00022806"/>
    </source>
</evidence>
<evidence type="ECO:0000256" key="1">
    <source>
        <dbReference type="ARBA" id="ARBA00004496"/>
    </source>
</evidence>
<evidence type="ECO:0000256" key="9">
    <source>
        <dbReference type="ARBA" id="ARBA00023204"/>
    </source>
</evidence>
<dbReference type="GO" id="GO:0005737">
    <property type="term" value="C:cytoplasm"/>
    <property type="evidence" value="ECO:0007669"/>
    <property type="project" value="UniProtKB-SubCell"/>
</dbReference>
<dbReference type="Pfam" id="PF03461">
    <property type="entry name" value="TRCF"/>
    <property type="match status" value="1"/>
</dbReference>
<dbReference type="NCBIfam" id="TIGR00580">
    <property type="entry name" value="mfd"/>
    <property type="match status" value="1"/>
</dbReference>
<gene>
    <name evidence="13 16" type="primary">mfd</name>
    <name evidence="16" type="ORF">DQK91_06715</name>
</gene>
<dbReference type="Gene3D" id="3.30.2060.10">
    <property type="entry name" value="Penicillin-binding protein 1b domain"/>
    <property type="match status" value="1"/>
</dbReference>
<evidence type="ECO:0000259" key="14">
    <source>
        <dbReference type="PROSITE" id="PS51192"/>
    </source>
</evidence>
<name>A0A6P1ZLP2_9BACT</name>
<dbReference type="Gene3D" id="2.40.10.170">
    <property type="match status" value="1"/>
</dbReference>
<sequence length="1180" mass="131712">MLPAELKEFARTRRGVIRVMKSGAAGRAFVAQHLLESGASPVVVVRGTEQLAQVRAVLSLAGQSGGRQDAWIELPGYAAISPFADDSRGGRERALWARRMAALYAMAQSDKPRGILLTVDNLLPKWPPRSVLEANTLDLIKGEDLSTDIMLEQAIAWGYERVGMVTRPGELSRRGDILDVFCPSYAFPLRLEFFGDTLEDMRLFDPATQRAKESLHEATLIPVTPSVADPEMVRAARKRVERLEKDGVLDAATAKAAAIALEDDPGAVHPGLFYEDACFLEEWLPRDRVFLLGATEVLDTVLEEALWSWELTIRERLGGADAFAEEEDEEGETVSAGGLRPVVARSRNEARAVLEAAGSVVFEELVMGIDRKGVDLPERRVENFNELMAVLAGEEARDNAERDRPWQALLALINQLRASHAQTILTFSKEQARKKFLSLAEADGLRPRTAYSQDERGLYALVSDFRGGADLPWRQTVILGEDVIQPRAVGRPAPSRRDFVGLKSFDDLKAGDLLVHREYGLARFQGLIRLDLGDVGNDYLLLHYQGDDKLYLPVDRLNLVQRYKGPEGIDPSLDRLGGIGWVRTREKARKAVEKIAQDLVEMYAYRKIAKGYSYDPPNEMYREFEASFGFEETPDQERAINDVLADMEKPEPMDRLVCGDVGFGKTEVAMRAAFRAALDGRQVAVLCPTTVLAEQHYQNFRSRMKEFPVNVAMLSRFVTKESQRTIVEAAKRGQVDILIGTHRMLSKDVQIPGLGLLVLDEEQRFGVKHKERLKSLKKQVDVLTLTATPIPRTLQLSLSGVRSLSVIETPPRDRKPVETAILNRDPMMLKAILKTELERKGQVFWVHNRVQGLEQVRDFVVKLVPDARVGMAHGQMAERTLEETMHAFWHGELDVLVCTSIIESGLDFPRANTLVVDQAHMFGLGQLYQLRGRVGRSDRQAYAYFVTPDQDRLSDTVRKRLRVIMDLDYLGAGFQVAMEDLRLRGAGNILGESQSGHIAKIGLDLFLEMLEMEVARLKGGPIQQEVETELVIGFEANIPEEYIADAGERLTYYKSLSSARDPEVRRDLQAEIRDRYGPLPTPLINFLSVLEIKALCGSLGVEKAELFESMVRLTFLTEGSPVAPEELVAWTVRHEGRAKLSPPATLELRLEEKGDIKARLEEAGTQLAALQPGEAAARTS</sequence>
<evidence type="ECO:0000256" key="5">
    <source>
        <dbReference type="ARBA" id="ARBA00022801"/>
    </source>
</evidence>
<dbReference type="SMART" id="SM00490">
    <property type="entry name" value="HELICc"/>
    <property type="match status" value="1"/>
</dbReference>
<dbReference type="InterPro" id="IPR036101">
    <property type="entry name" value="CarD-like/TRCF_RID_sf"/>
</dbReference>
<dbReference type="GO" id="GO:0016787">
    <property type="term" value="F:hydrolase activity"/>
    <property type="evidence" value="ECO:0007669"/>
    <property type="project" value="UniProtKB-KW"/>
</dbReference>
<keyword evidence="7 13" id="KW-0067">ATP-binding</keyword>
<dbReference type="Proteomes" id="UP000434052">
    <property type="component" value="Unassembled WGS sequence"/>
</dbReference>
<dbReference type="GO" id="GO:0003678">
    <property type="term" value="F:DNA helicase activity"/>
    <property type="evidence" value="ECO:0007669"/>
    <property type="project" value="TreeGrafter"/>
</dbReference>
<keyword evidence="9 13" id="KW-0234">DNA repair</keyword>
<dbReference type="Gene3D" id="3.90.1150.50">
    <property type="entry name" value="Transcription-repair-coupling factor, D7 domain"/>
    <property type="match status" value="1"/>
</dbReference>
<accession>A0A6P1ZLP2</accession>
<dbReference type="Pfam" id="PF00270">
    <property type="entry name" value="DEAD"/>
    <property type="match status" value="1"/>
</dbReference>
<comment type="subcellular location">
    <subcellularLocation>
        <location evidence="1 13">Cytoplasm</location>
    </subcellularLocation>
</comment>
<evidence type="ECO:0000313" key="17">
    <source>
        <dbReference type="Proteomes" id="UP000434052"/>
    </source>
</evidence>
<evidence type="ECO:0000256" key="3">
    <source>
        <dbReference type="ARBA" id="ARBA00022741"/>
    </source>
</evidence>
<comment type="similarity">
    <text evidence="10 13">In the N-terminal section; belongs to the UvrB family.</text>
</comment>
<evidence type="ECO:0000256" key="8">
    <source>
        <dbReference type="ARBA" id="ARBA00023125"/>
    </source>
</evidence>
<dbReference type="GO" id="GO:0000716">
    <property type="term" value="P:transcription-coupled nucleotide-excision repair, DNA damage recognition"/>
    <property type="evidence" value="ECO:0007669"/>
    <property type="project" value="UniProtKB-UniRule"/>
</dbReference>
<dbReference type="CDD" id="cd17991">
    <property type="entry name" value="DEXHc_TRCF"/>
    <property type="match status" value="1"/>
</dbReference>
<evidence type="ECO:0000259" key="15">
    <source>
        <dbReference type="PROSITE" id="PS51194"/>
    </source>
</evidence>
<dbReference type="InterPro" id="IPR011545">
    <property type="entry name" value="DEAD/DEAH_box_helicase_dom"/>
</dbReference>
<organism evidence="16 17">
    <name type="scientific">Oceanidesulfovibrio marinus</name>
    <dbReference type="NCBI Taxonomy" id="370038"/>
    <lineage>
        <taxon>Bacteria</taxon>
        <taxon>Pseudomonadati</taxon>
        <taxon>Thermodesulfobacteriota</taxon>
        <taxon>Desulfovibrionia</taxon>
        <taxon>Desulfovibrionales</taxon>
        <taxon>Desulfovibrionaceae</taxon>
        <taxon>Oceanidesulfovibrio</taxon>
    </lineage>
</organism>
<reference evidence="16 17" key="1">
    <citation type="submission" date="2018-06" db="EMBL/GenBank/DDBJ databases">
        <title>Complete genome of Desulfovibrio marinus P48SEP.</title>
        <authorList>
            <person name="Crispim J.S."/>
            <person name="Vidigal P.M.P."/>
            <person name="Silva L.C.F."/>
            <person name="Araujo L.C."/>
            <person name="Laguardia C.N."/>
            <person name="Dias R.S."/>
            <person name="Sousa M.P."/>
            <person name="Paula S.O."/>
            <person name="Silva C."/>
        </authorList>
    </citation>
    <scope>NUCLEOTIDE SEQUENCE [LARGE SCALE GENOMIC DNA]</scope>
    <source>
        <strain evidence="16 17">P48SEP</strain>
    </source>
</reference>
<dbReference type="InterPro" id="IPR041471">
    <property type="entry name" value="UvrB_inter"/>
</dbReference>
<dbReference type="Gene3D" id="3.40.50.300">
    <property type="entry name" value="P-loop containing nucleotide triphosphate hydrolases"/>
    <property type="match status" value="2"/>
</dbReference>
<dbReference type="EMBL" id="QMIF01000003">
    <property type="protein sequence ID" value="TVM35086.1"/>
    <property type="molecule type" value="Genomic_DNA"/>
</dbReference>
<dbReference type="SUPFAM" id="SSF52540">
    <property type="entry name" value="P-loop containing nucleoside triphosphate hydrolases"/>
    <property type="match status" value="3"/>
</dbReference>
<evidence type="ECO:0000256" key="4">
    <source>
        <dbReference type="ARBA" id="ARBA00022763"/>
    </source>
</evidence>
<dbReference type="OrthoDB" id="9804325at2"/>
<dbReference type="GO" id="GO:0005524">
    <property type="term" value="F:ATP binding"/>
    <property type="evidence" value="ECO:0007669"/>
    <property type="project" value="UniProtKB-UniRule"/>
</dbReference>
<proteinExistence type="inferred from homology"/>
<dbReference type="GO" id="GO:0003684">
    <property type="term" value="F:damaged DNA binding"/>
    <property type="evidence" value="ECO:0007669"/>
    <property type="project" value="InterPro"/>
</dbReference>
<dbReference type="EC" id="3.6.4.-" evidence="13"/>
<dbReference type="AlphaFoldDB" id="A0A6P1ZLP2"/>
<evidence type="ECO:0000256" key="12">
    <source>
        <dbReference type="ARBA" id="ARBA00070128"/>
    </source>
</evidence>
<comment type="caution">
    <text evidence="16">The sequence shown here is derived from an EMBL/GenBank/DDBJ whole genome shotgun (WGS) entry which is preliminary data.</text>
</comment>
<dbReference type="SMART" id="SM01058">
    <property type="entry name" value="CarD_TRCF"/>
    <property type="match status" value="1"/>
</dbReference>
<dbReference type="Pfam" id="PF02559">
    <property type="entry name" value="CarD_TRCF_RID"/>
    <property type="match status" value="1"/>
</dbReference>
<evidence type="ECO:0000256" key="10">
    <source>
        <dbReference type="ARBA" id="ARBA00061104"/>
    </source>
</evidence>
<dbReference type="InterPro" id="IPR001650">
    <property type="entry name" value="Helicase_C-like"/>
</dbReference>
<dbReference type="InterPro" id="IPR037235">
    <property type="entry name" value="TRCF-like_C_D7"/>
</dbReference>
<feature type="domain" description="Helicase ATP-binding" evidence="14">
    <location>
        <begin position="646"/>
        <end position="807"/>
    </location>
</feature>
<dbReference type="InterPro" id="IPR047112">
    <property type="entry name" value="RecG/Mfd"/>
</dbReference>
<dbReference type="PANTHER" id="PTHR47964:SF1">
    <property type="entry name" value="ATP-DEPENDENT DNA HELICASE HOMOLOG RECG, CHLOROPLASTIC"/>
    <property type="match status" value="1"/>
</dbReference>
<dbReference type="SUPFAM" id="SSF143517">
    <property type="entry name" value="TRCF domain-like"/>
    <property type="match status" value="1"/>
</dbReference>
<comment type="function">
    <text evidence="13">Couples transcription and DNA repair by recognizing RNA polymerase (RNAP) stalled at DNA lesions. Mediates ATP-dependent release of RNAP and its truncated transcript from the DNA, and recruitment of nucleotide excision repair machinery to the damaged site.</text>
</comment>
<evidence type="ECO:0000256" key="7">
    <source>
        <dbReference type="ARBA" id="ARBA00022840"/>
    </source>
</evidence>
<dbReference type="SUPFAM" id="SSF141259">
    <property type="entry name" value="CarD-like"/>
    <property type="match status" value="1"/>
</dbReference>
<dbReference type="GO" id="GO:0006355">
    <property type="term" value="P:regulation of DNA-templated transcription"/>
    <property type="evidence" value="ECO:0007669"/>
    <property type="project" value="UniProtKB-UniRule"/>
</dbReference>
<keyword evidence="3 13" id="KW-0547">Nucleotide-binding</keyword>
<dbReference type="InterPro" id="IPR014001">
    <property type="entry name" value="Helicase_ATP-bd"/>
</dbReference>
<keyword evidence="8 13" id="KW-0238">DNA-binding</keyword>
<evidence type="ECO:0000313" key="16">
    <source>
        <dbReference type="EMBL" id="TVM35086.1"/>
    </source>
</evidence>
<dbReference type="Pfam" id="PF17757">
    <property type="entry name" value="UvrB_inter"/>
    <property type="match status" value="1"/>
</dbReference>
<comment type="similarity">
    <text evidence="11 13">In the C-terminal section; belongs to the helicase family. RecG subfamily.</text>
</comment>